<dbReference type="InterPro" id="IPR036097">
    <property type="entry name" value="HisK_dim/P_sf"/>
</dbReference>
<feature type="domain" description="HAMP" evidence="13">
    <location>
        <begin position="127"/>
        <end position="180"/>
    </location>
</feature>
<dbReference type="PROSITE" id="PS50109">
    <property type="entry name" value="HIS_KIN"/>
    <property type="match status" value="1"/>
</dbReference>
<gene>
    <name evidence="14" type="ORF">MTP13_07885</name>
</gene>
<evidence type="ECO:0000256" key="2">
    <source>
        <dbReference type="ARBA" id="ARBA00004236"/>
    </source>
</evidence>
<evidence type="ECO:0000313" key="14">
    <source>
        <dbReference type="EMBL" id="UOE27686.1"/>
    </source>
</evidence>
<keyword evidence="4" id="KW-0597">Phosphoprotein</keyword>
<evidence type="ECO:0000256" key="6">
    <source>
        <dbReference type="ARBA" id="ARBA00022692"/>
    </source>
</evidence>
<dbReference type="Pfam" id="PF00512">
    <property type="entry name" value="HisKA"/>
    <property type="match status" value="1"/>
</dbReference>
<dbReference type="SUPFAM" id="SSF158472">
    <property type="entry name" value="HAMP domain-like"/>
    <property type="match status" value="1"/>
</dbReference>
<dbReference type="EC" id="2.7.13.3" evidence="3"/>
<dbReference type="SMART" id="SM00304">
    <property type="entry name" value="HAMP"/>
    <property type="match status" value="1"/>
</dbReference>
<sequence length="409" mass="43208">MAEVRPFRLTIRARLALTYSGLLVGSSALLLGFIYFALGVLPSYAFSSASVTLLDASTTAMTTLVPAQPEWLRSEVNYDAGFAATSATPGIVVASRDDLQQLYLWVAAGMLVLLAAVGSWAGWALAGRVLQPLHDIGVAARRAARGRFDHRLALAGPRDEVTDLADTFDEMLGELQSAFHAHRRFAANASHELQTPLATTRTMLDVAIGGRPDAAERELLERLRLVNERSIAAVEALLDLSQLERGGPIETAPVRLDRLVAEVLVELAPEAEAAGIRVRSALAPATVAASAPLLRQLVLNLVQNAIRHNRADGEMIVRIEPATGSAGSGDAPSVRLRVGNTGPVVPEDALAALTEPFFRAPGRVATVGVQGRGLGLSIVAAIAERHGAELVLGARDGGGLEVELRFPGC</sequence>
<evidence type="ECO:0000256" key="3">
    <source>
        <dbReference type="ARBA" id="ARBA00012438"/>
    </source>
</evidence>
<dbReference type="GO" id="GO:0016301">
    <property type="term" value="F:kinase activity"/>
    <property type="evidence" value="ECO:0007669"/>
    <property type="project" value="UniProtKB-KW"/>
</dbReference>
<evidence type="ECO:0000256" key="8">
    <source>
        <dbReference type="ARBA" id="ARBA00022989"/>
    </source>
</evidence>
<evidence type="ECO:0000313" key="15">
    <source>
        <dbReference type="Proteomes" id="UP000831304"/>
    </source>
</evidence>
<dbReference type="InterPro" id="IPR004358">
    <property type="entry name" value="Sig_transdc_His_kin-like_C"/>
</dbReference>
<dbReference type="EMBL" id="CP094533">
    <property type="protein sequence ID" value="UOE27686.1"/>
    <property type="molecule type" value="Genomic_DNA"/>
</dbReference>
<dbReference type="PANTHER" id="PTHR45436:SF5">
    <property type="entry name" value="SENSOR HISTIDINE KINASE TRCS"/>
    <property type="match status" value="1"/>
</dbReference>
<protein>
    <recommendedName>
        <fullName evidence="3">histidine kinase</fullName>
        <ecNumber evidence="3">2.7.13.3</ecNumber>
    </recommendedName>
</protein>
<dbReference type="InterPro" id="IPR003661">
    <property type="entry name" value="HisK_dim/P_dom"/>
</dbReference>
<keyword evidence="7 14" id="KW-0418">Kinase</keyword>
<dbReference type="Pfam" id="PF02518">
    <property type="entry name" value="HATPase_c"/>
    <property type="match status" value="1"/>
</dbReference>
<feature type="domain" description="Histidine kinase" evidence="12">
    <location>
        <begin position="188"/>
        <end position="409"/>
    </location>
</feature>
<dbReference type="Gene3D" id="1.10.287.130">
    <property type="match status" value="1"/>
</dbReference>
<keyword evidence="5" id="KW-0808">Transferase</keyword>
<accession>A0ABY4AWW3</accession>
<dbReference type="Proteomes" id="UP000831304">
    <property type="component" value="Chromosome"/>
</dbReference>
<dbReference type="SUPFAM" id="SSF55874">
    <property type="entry name" value="ATPase domain of HSP90 chaperone/DNA topoisomerase II/histidine kinase"/>
    <property type="match status" value="1"/>
</dbReference>
<organism evidence="14 15">
    <name type="scientific">Agromyces soli</name>
    <dbReference type="NCBI Taxonomy" id="659012"/>
    <lineage>
        <taxon>Bacteria</taxon>
        <taxon>Bacillati</taxon>
        <taxon>Actinomycetota</taxon>
        <taxon>Actinomycetes</taxon>
        <taxon>Micrococcales</taxon>
        <taxon>Microbacteriaceae</taxon>
        <taxon>Agromyces</taxon>
    </lineage>
</organism>
<dbReference type="PROSITE" id="PS50885">
    <property type="entry name" value="HAMP"/>
    <property type="match status" value="1"/>
</dbReference>
<dbReference type="InterPro" id="IPR036890">
    <property type="entry name" value="HATPase_C_sf"/>
</dbReference>
<keyword evidence="6 11" id="KW-0812">Transmembrane</keyword>
<evidence type="ECO:0000256" key="7">
    <source>
        <dbReference type="ARBA" id="ARBA00022777"/>
    </source>
</evidence>
<dbReference type="Gene3D" id="3.30.565.10">
    <property type="entry name" value="Histidine kinase-like ATPase, C-terminal domain"/>
    <property type="match status" value="1"/>
</dbReference>
<feature type="transmembrane region" description="Helical" evidence="11">
    <location>
        <begin position="102"/>
        <end position="126"/>
    </location>
</feature>
<evidence type="ECO:0000256" key="1">
    <source>
        <dbReference type="ARBA" id="ARBA00000085"/>
    </source>
</evidence>
<dbReference type="PRINTS" id="PR00344">
    <property type="entry name" value="BCTRLSENSOR"/>
</dbReference>
<dbReference type="PANTHER" id="PTHR45436">
    <property type="entry name" value="SENSOR HISTIDINE KINASE YKOH"/>
    <property type="match status" value="1"/>
</dbReference>
<evidence type="ECO:0000256" key="4">
    <source>
        <dbReference type="ARBA" id="ARBA00022553"/>
    </source>
</evidence>
<keyword evidence="8 11" id="KW-1133">Transmembrane helix</keyword>
<evidence type="ECO:0000259" key="12">
    <source>
        <dbReference type="PROSITE" id="PS50109"/>
    </source>
</evidence>
<evidence type="ECO:0000259" key="13">
    <source>
        <dbReference type="PROSITE" id="PS50885"/>
    </source>
</evidence>
<dbReference type="SMART" id="SM00388">
    <property type="entry name" value="HisKA"/>
    <property type="match status" value="1"/>
</dbReference>
<keyword evidence="10 11" id="KW-0472">Membrane</keyword>
<name>A0ABY4AWW3_9MICO</name>
<feature type="transmembrane region" description="Helical" evidence="11">
    <location>
        <begin position="15"/>
        <end position="38"/>
    </location>
</feature>
<evidence type="ECO:0000256" key="5">
    <source>
        <dbReference type="ARBA" id="ARBA00022679"/>
    </source>
</evidence>
<dbReference type="SUPFAM" id="SSF47384">
    <property type="entry name" value="Homodimeric domain of signal transducing histidine kinase"/>
    <property type="match status" value="1"/>
</dbReference>
<dbReference type="Gene3D" id="6.10.340.10">
    <property type="match status" value="1"/>
</dbReference>
<dbReference type="InterPro" id="IPR005467">
    <property type="entry name" value="His_kinase_dom"/>
</dbReference>
<dbReference type="RefSeq" id="WP_243570510.1">
    <property type="nucleotide sequence ID" value="NZ_BAAARD010000001.1"/>
</dbReference>
<evidence type="ECO:0000256" key="11">
    <source>
        <dbReference type="SAM" id="Phobius"/>
    </source>
</evidence>
<dbReference type="InterPro" id="IPR003660">
    <property type="entry name" value="HAMP_dom"/>
</dbReference>
<evidence type="ECO:0000256" key="9">
    <source>
        <dbReference type="ARBA" id="ARBA00023012"/>
    </source>
</evidence>
<reference evidence="14 15" key="1">
    <citation type="submission" date="2022-03" db="EMBL/GenBank/DDBJ databases">
        <title>Agromyces sp. isolated from the gut of P. brevitarsis seulensis larvae.</title>
        <authorList>
            <person name="Won M."/>
            <person name="Kwon S.-W."/>
        </authorList>
    </citation>
    <scope>NUCLEOTIDE SEQUENCE [LARGE SCALE GENOMIC DNA]</scope>
    <source>
        <strain evidence="14 15">KACC 16215</strain>
    </source>
</reference>
<dbReference type="InterPro" id="IPR003594">
    <property type="entry name" value="HATPase_dom"/>
</dbReference>
<proteinExistence type="predicted"/>
<comment type="subcellular location">
    <subcellularLocation>
        <location evidence="2">Cell membrane</location>
    </subcellularLocation>
</comment>
<comment type="catalytic activity">
    <reaction evidence="1">
        <text>ATP + protein L-histidine = ADP + protein N-phospho-L-histidine.</text>
        <dbReference type="EC" id="2.7.13.3"/>
    </reaction>
</comment>
<dbReference type="InterPro" id="IPR050428">
    <property type="entry name" value="TCS_sensor_his_kinase"/>
</dbReference>
<evidence type="ECO:0000256" key="10">
    <source>
        <dbReference type="ARBA" id="ARBA00023136"/>
    </source>
</evidence>
<keyword evidence="15" id="KW-1185">Reference proteome</keyword>
<keyword evidence="9" id="KW-0902">Two-component regulatory system</keyword>
<dbReference type="CDD" id="cd00082">
    <property type="entry name" value="HisKA"/>
    <property type="match status" value="1"/>
</dbReference>
<dbReference type="SMART" id="SM00387">
    <property type="entry name" value="HATPase_c"/>
    <property type="match status" value="1"/>
</dbReference>
<dbReference type="Pfam" id="PF00672">
    <property type="entry name" value="HAMP"/>
    <property type="match status" value="1"/>
</dbReference>